<gene>
    <name evidence="7" type="ORF">EDD32_3304</name>
</gene>
<reference evidence="7 8" key="1">
    <citation type="submission" date="2018-11" db="EMBL/GenBank/DDBJ databases">
        <title>Sequencing the genomes of 1000 actinobacteria strains.</title>
        <authorList>
            <person name="Klenk H.-P."/>
        </authorList>
    </citation>
    <scope>NUCLEOTIDE SEQUENCE [LARGE SCALE GENOMIC DNA]</scope>
    <source>
        <strain evidence="7 8">DSM 14418</strain>
    </source>
</reference>
<keyword evidence="3" id="KW-0762">Sugar transport</keyword>
<name>A0A3N4Z5V4_9MICO</name>
<dbReference type="GO" id="GO:1901982">
    <property type="term" value="F:maltose binding"/>
    <property type="evidence" value="ECO:0007669"/>
    <property type="project" value="TreeGrafter"/>
</dbReference>
<evidence type="ECO:0000256" key="6">
    <source>
        <dbReference type="SAM" id="SignalP"/>
    </source>
</evidence>
<dbReference type="OrthoDB" id="9766758at2"/>
<evidence type="ECO:0000256" key="3">
    <source>
        <dbReference type="ARBA" id="ARBA00022597"/>
    </source>
</evidence>
<feature type="signal peptide" evidence="6">
    <location>
        <begin position="1"/>
        <end position="18"/>
    </location>
</feature>
<evidence type="ECO:0000256" key="4">
    <source>
        <dbReference type="ARBA" id="ARBA00022729"/>
    </source>
</evidence>
<dbReference type="InterPro" id="IPR006059">
    <property type="entry name" value="SBP"/>
</dbReference>
<dbReference type="GO" id="GO:0042956">
    <property type="term" value="P:maltodextrin transmembrane transport"/>
    <property type="evidence" value="ECO:0007669"/>
    <property type="project" value="TreeGrafter"/>
</dbReference>
<evidence type="ECO:0000256" key="5">
    <source>
        <dbReference type="SAM" id="MobiDB-lite"/>
    </source>
</evidence>
<comment type="similarity">
    <text evidence="1">Belongs to the bacterial solute-binding protein 1 family.</text>
</comment>
<dbReference type="PANTHER" id="PTHR30061">
    <property type="entry name" value="MALTOSE-BINDING PERIPLASMIC PROTEIN"/>
    <property type="match status" value="1"/>
</dbReference>
<dbReference type="GO" id="GO:0015768">
    <property type="term" value="P:maltose transport"/>
    <property type="evidence" value="ECO:0007669"/>
    <property type="project" value="TreeGrafter"/>
</dbReference>
<dbReference type="InterPro" id="IPR006060">
    <property type="entry name" value="Maltose/Cyclodextrin-bd"/>
</dbReference>
<dbReference type="Gene3D" id="3.40.190.10">
    <property type="entry name" value="Periplasmic binding protein-like II"/>
    <property type="match status" value="2"/>
</dbReference>
<keyword evidence="2" id="KW-0813">Transport</keyword>
<dbReference type="GO" id="GO:0015144">
    <property type="term" value="F:carbohydrate transmembrane transporter activity"/>
    <property type="evidence" value="ECO:0007669"/>
    <property type="project" value="InterPro"/>
</dbReference>
<accession>A0A3N4Z5V4</accession>
<feature type="chain" id="PRO_5018191117" evidence="6">
    <location>
        <begin position="19"/>
        <end position="421"/>
    </location>
</feature>
<dbReference type="GO" id="GO:0055052">
    <property type="term" value="C:ATP-binding cassette (ABC) transporter complex, substrate-binding subunit-containing"/>
    <property type="evidence" value="ECO:0007669"/>
    <property type="project" value="TreeGrafter"/>
</dbReference>
<evidence type="ECO:0000313" key="7">
    <source>
        <dbReference type="EMBL" id="RPF28759.1"/>
    </source>
</evidence>
<organism evidence="7 8">
    <name type="scientific">Georgenia muralis</name>
    <dbReference type="NCBI Taxonomy" id="154117"/>
    <lineage>
        <taxon>Bacteria</taxon>
        <taxon>Bacillati</taxon>
        <taxon>Actinomycetota</taxon>
        <taxon>Actinomycetes</taxon>
        <taxon>Micrococcales</taxon>
        <taxon>Bogoriellaceae</taxon>
        <taxon>Georgenia</taxon>
    </lineage>
</organism>
<feature type="compositionally biased region" description="Low complexity" evidence="5">
    <location>
        <begin position="32"/>
        <end position="48"/>
    </location>
</feature>
<dbReference type="RefSeq" id="WP_123919203.1">
    <property type="nucleotide sequence ID" value="NZ_RKRA01000001.1"/>
</dbReference>
<dbReference type="PROSITE" id="PS51257">
    <property type="entry name" value="PROKAR_LIPOPROTEIN"/>
    <property type="match status" value="1"/>
</dbReference>
<keyword evidence="8" id="KW-1185">Reference proteome</keyword>
<dbReference type="AlphaFoldDB" id="A0A3N4Z5V4"/>
<dbReference type="PANTHER" id="PTHR30061:SF50">
    <property type="entry name" value="MALTOSE_MALTODEXTRIN-BINDING PERIPLASMIC PROTEIN"/>
    <property type="match status" value="1"/>
</dbReference>
<comment type="caution">
    <text evidence="7">The sequence shown here is derived from an EMBL/GenBank/DDBJ whole genome shotgun (WGS) entry which is preliminary data.</text>
</comment>
<keyword evidence="4 6" id="KW-0732">Signal</keyword>
<protein>
    <submittedName>
        <fullName evidence="7">Carbohydrate ABC transporter substrate-binding protein (CUT1 family)</fullName>
    </submittedName>
</protein>
<dbReference type="EMBL" id="RKRA01000001">
    <property type="protein sequence ID" value="RPF28759.1"/>
    <property type="molecule type" value="Genomic_DNA"/>
</dbReference>
<dbReference type="Proteomes" id="UP000280726">
    <property type="component" value="Unassembled WGS sequence"/>
</dbReference>
<dbReference type="PRINTS" id="PR00181">
    <property type="entry name" value="MALTOSEBP"/>
</dbReference>
<dbReference type="SUPFAM" id="SSF53850">
    <property type="entry name" value="Periplasmic binding protein-like II"/>
    <property type="match status" value="1"/>
</dbReference>
<evidence type="ECO:0000256" key="2">
    <source>
        <dbReference type="ARBA" id="ARBA00022448"/>
    </source>
</evidence>
<feature type="region of interest" description="Disordered" evidence="5">
    <location>
        <begin position="22"/>
        <end position="50"/>
    </location>
</feature>
<proteinExistence type="inferred from homology"/>
<evidence type="ECO:0000313" key="8">
    <source>
        <dbReference type="Proteomes" id="UP000280726"/>
    </source>
</evidence>
<dbReference type="Pfam" id="PF13416">
    <property type="entry name" value="SBP_bac_8"/>
    <property type="match status" value="1"/>
</dbReference>
<sequence>MRRSITLAAAVGMTMALAACGGGGDATDDETTAAPAAEETTEAGTEAAGDGGTLTVWVDETRQAAVETAAAAFEEETGTAVETVLKNFEDIRADFNAQVPTGEGPDITVGAHDWLGELTANGVVAPIELGDKAAEFETVAVEAFTQDGQVYGLPYAVENIGLIRNTALAPEAPATWDDAIAAGEAAGTEYPILIQMGEEGDPYTMYPMQTSFGAPVFVQNEDGSYSPELALGGEAGNAFATWLAEQGAAGNLDTAVTYDIAVEAFANGQSPFIIGGPWMIASFEGLDLAVDPIPSAGGEPAQPFAGVQGFYVNAQSENAILANDFLVNYMATEDAQLALYEAGDRPPALTAAADTAAADPVTDGFRTVGADAVPMPSIPEMGSVWAFWGVTEAGIVNGSLEPVAAWEKMVSDIQGALDAAA</sequence>
<evidence type="ECO:0000256" key="1">
    <source>
        <dbReference type="ARBA" id="ARBA00008520"/>
    </source>
</evidence>